<dbReference type="Pfam" id="PF02080">
    <property type="entry name" value="TrkA_C"/>
    <property type="match status" value="1"/>
</dbReference>
<dbReference type="Proteomes" id="UP000092884">
    <property type="component" value="Chromosome"/>
</dbReference>
<dbReference type="Gene3D" id="3.30.70.1450">
    <property type="entry name" value="Regulator of K+ conductance, C-terminal domain"/>
    <property type="match status" value="1"/>
</dbReference>
<dbReference type="RefSeq" id="WP_066338351.1">
    <property type="nucleotide sequence ID" value="NZ_CP016503.1"/>
</dbReference>
<organism evidence="2 3">
    <name type="scientific">Helicobacter enhydrae</name>
    <dbReference type="NCBI Taxonomy" id="222136"/>
    <lineage>
        <taxon>Bacteria</taxon>
        <taxon>Pseudomonadati</taxon>
        <taxon>Campylobacterota</taxon>
        <taxon>Epsilonproteobacteria</taxon>
        <taxon>Campylobacterales</taxon>
        <taxon>Helicobacteraceae</taxon>
        <taxon>Helicobacter</taxon>
    </lineage>
</organism>
<protein>
    <recommendedName>
        <fullName evidence="1">RCK C-terminal domain-containing protein</fullName>
    </recommendedName>
</protein>
<dbReference type="PROSITE" id="PS51202">
    <property type="entry name" value="RCK_C"/>
    <property type="match status" value="1"/>
</dbReference>
<name>A0A1B1U3R4_9HELI</name>
<evidence type="ECO:0000313" key="2">
    <source>
        <dbReference type="EMBL" id="ANV97403.1"/>
    </source>
</evidence>
<dbReference type="STRING" id="222136.BBW65_00585"/>
<dbReference type="AlphaFoldDB" id="A0A1B1U3R4"/>
<dbReference type="InterPro" id="IPR036721">
    <property type="entry name" value="RCK_C_sf"/>
</dbReference>
<gene>
    <name evidence="2" type="ORF">BBW65_00585</name>
</gene>
<dbReference type="SUPFAM" id="SSF116726">
    <property type="entry name" value="TrkA C-terminal domain-like"/>
    <property type="match status" value="1"/>
</dbReference>
<dbReference type="OrthoDB" id="5337496at2"/>
<sequence>MNSVILVLLGESARLFLSKLIEKYYSANIYHTICPANLIPDTHPNSFVFHSFDPTSLYKITKNLPAEANQIFILHDNDEELEAIIQNLKTLYPQTPMICNASIELQHFDNLLQISTHEILSDHLASLLINTPQTPQNFGLGQGEIIEILVPPGSLYCYRSISSISQKDWKIVGIYRGNEFLLSRFSTTIQPNDRLLAVGDWRILNHIYKQITNSLGQFPIPFGKDLFLYLDESLCDENEILKDIEDALFLHRKLNNQTLYIALLNPRTFSLIEHLKKLDDPTIQVFIHYNTQQFPQVIQADTQKKIGLAILNPKLFNFNKKLLFDLAIPIFKIGSYPLEQCTQSVVLLEEQSHNIASAVLDISSQLSLDLHLFDFDCDEKYHTQEKEEFDTLSKVFNKKINYTRSSLKNPILLLKEEFQSCLQFLPFSPNVKQNARFAFVNTDLSLHSSLSHIQPQIILPSSYEND</sequence>
<dbReference type="GO" id="GO:0006813">
    <property type="term" value="P:potassium ion transport"/>
    <property type="evidence" value="ECO:0007669"/>
    <property type="project" value="InterPro"/>
</dbReference>
<evidence type="ECO:0000313" key="3">
    <source>
        <dbReference type="Proteomes" id="UP000092884"/>
    </source>
</evidence>
<dbReference type="GO" id="GO:0008324">
    <property type="term" value="F:monoatomic cation transmembrane transporter activity"/>
    <property type="evidence" value="ECO:0007669"/>
    <property type="project" value="InterPro"/>
</dbReference>
<feature type="domain" description="RCK C-terminal" evidence="1">
    <location>
        <begin position="133"/>
        <end position="213"/>
    </location>
</feature>
<dbReference type="InterPro" id="IPR006037">
    <property type="entry name" value="RCK_C"/>
</dbReference>
<accession>A0A1B1U3R4</accession>
<keyword evidence="3" id="KW-1185">Reference proteome</keyword>
<evidence type="ECO:0000259" key="1">
    <source>
        <dbReference type="PROSITE" id="PS51202"/>
    </source>
</evidence>
<dbReference type="KEGG" id="het:BBW65_00585"/>
<dbReference type="EMBL" id="CP016503">
    <property type="protein sequence ID" value="ANV97403.1"/>
    <property type="molecule type" value="Genomic_DNA"/>
</dbReference>
<reference evidence="3" key="1">
    <citation type="submission" date="2016-07" db="EMBL/GenBank/DDBJ databases">
        <authorList>
            <person name="Florea S."/>
            <person name="Webb J.S."/>
            <person name="Jaromczyk J."/>
            <person name="Schardl C.L."/>
        </authorList>
    </citation>
    <scope>NUCLEOTIDE SEQUENCE [LARGE SCALE GENOMIC DNA]</scope>
    <source>
        <strain evidence="3">MIT 01-6242</strain>
    </source>
</reference>
<proteinExistence type="predicted"/>